<evidence type="ECO:0000256" key="7">
    <source>
        <dbReference type="ARBA" id="ARBA00023034"/>
    </source>
</evidence>
<proteinExistence type="inferred from homology"/>
<gene>
    <name evidence="15" type="ORF">QYE76_003677</name>
    <name evidence="14" type="ORF">QYE76_037534</name>
</gene>
<evidence type="ECO:0000256" key="3">
    <source>
        <dbReference type="ARBA" id="ARBA00022679"/>
    </source>
</evidence>
<feature type="domain" description="Trichome birefringence-like N-terminal" evidence="13">
    <location>
        <begin position="139"/>
        <end position="193"/>
    </location>
</feature>
<evidence type="ECO:0000256" key="6">
    <source>
        <dbReference type="ARBA" id="ARBA00022989"/>
    </source>
</evidence>
<name>A0AAD8QH60_LOLMU</name>
<comment type="caution">
    <text evidence="14">The sequence shown here is derived from an EMBL/GenBank/DDBJ whole genome shotgun (WGS) entry which is preliminary data.</text>
</comment>
<reference evidence="14" key="1">
    <citation type="submission" date="2023-07" db="EMBL/GenBank/DDBJ databases">
        <title>A chromosome-level genome assembly of Lolium multiflorum.</title>
        <authorList>
            <person name="Chen Y."/>
            <person name="Copetti D."/>
            <person name="Kolliker R."/>
            <person name="Studer B."/>
        </authorList>
    </citation>
    <scope>NUCLEOTIDE SEQUENCE</scope>
    <source>
        <strain evidence="14">02402/16</strain>
        <tissue evidence="14">Leaf</tissue>
    </source>
</reference>
<dbReference type="EMBL" id="JAUUTY010000005">
    <property type="protein sequence ID" value="KAK1629362.1"/>
    <property type="molecule type" value="Genomic_DNA"/>
</dbReference>
<evidence type="ECO:0000256" key="1">
    <source>
        <dbReference type="ARBA" id="ARBA00004323"/>
    </source>
</evidence>
<evidence type="ECO:0000256" key="9">
    <source>
        <dbReference type="ARBA" id="ARBA00023157"/>
    </source>
</evidence>
<keyword evidence="5" id="KW-0735">Signal-anchor</keyword>
<comment type="subcellular location">
    <subcellularLocation>
        <location evidence="1">Golgi apparatus membrane</location>
        <topology evidence="1">Single-pass type II membrane protein</topology>
    </subcellularLocation>
</comment>
<protein>
    <recommendedName>
        <fullName evidence="17">Trichome birefringence-like N-terminal domain-containing protein</fullName>
    </recommendedName>
</protein>
<evidence type="ECO:0000313" key="14">
    <source>
        <dbReference type="EMBL" id="KAK1602230.1"/>
    </source>
</evidence>
<evidence type="ECO:0000256" key="5">
    <source>
        <dbReference type="ARBA" id="ARBA00022968"/>
    </source>
</evidence>
<dbReference type="PANTHER" id="PTHR32285">
    <property type="entry name" value="PROTEIN TRICHOME BIREFRINGENCE-LIKE 9-RELATED"/>
    <property type="match status" value="1"/>
</dbReference>
<dbReference type="InterPro" id="IPR025846">
    <property type="entry name" value="TBL_N"/>
</dbReference>
<sequence length="490" mass="55708">MTMKVSPRVSVHVCLCNTRHGKEGCPQYIKREGLTHLSTTAAAAYSPHKMKPEQQGAHAKMSTSSPLVGLRAVVSFLFGLFILASTASLLMDRGRESQVQLAVEHRHLEVRIAAAGNQESQVRWTGELMGEAASGSGEKECDLSVGRWVYDNTSQPLYSGRNCSFILDEVACEKYGQNDTKYQHWRWQPDGCDLQRFNATKLLEKLRNKRMVFVGDSINRNQWSSLVCMVESSIPEGLKMREYNGSLISFKAFEYNATIDFYWSPLILESNSDNPIIHRVEYRIIRAEKIEKHASAWSNADILVFNSYLWWRKQREDMRMKVMYGTFEDGDAKLDEVEMVEGFEIALKKLTGWLEANIANKTKIYFAGSSPTHTWASDWGGDDSNKCLNETEPIPDAGYKGATTDYSMMDKAGKIFRPLEKKGIHVQILNFTQLSDNRIDAHPTIFRRQFAPLTTEQIANPSSYADCTHWCLPGVPDVWNLFLYSYLVQK</sequence>
<comment type="similarity">
    <text evidence="2">Belongs to the PC-esterase family. TBL subfamily.</text>
</comment>
<keyword evidence="16" id="KW-1185">Reference proteome</keyword>
<keyword evidence="8 11" id="KW-0472">Membrane</keyword>
<keyword evidence="7" id="KW-0333">Golgi apparatus</keyword>
<dbReference type="Proteomes" id="UP001231189">
    <property type="component" value="Unassembled WGS sequence"/>
</dbReference>
<evidence type="ECO:0000256" key="8">
    <source>
        <dbReference type="ARBA" id="ARBA00023136"/>
    </source>
</evidence>
<feature type="domain" description="Trichome birefringence-like C-terminal" evidence="12">
    <location>
        <begin position="194"/>
        <end position="485"/>
    </location>
</feature>
<evidence type="ECO:0000256" key="4">
    <source>
        <dbReference type="ARBA" id="ARBA00022692"/>
    </source>
</evidence>
<dbReference type="Pfam" id="PF14416">
    <property type="entry name" value="PMR5N"/>
    <property type="match status" value="1"/>
</dbReference>
<dbReference type="InterPro" id="IPR026057">
    <property type="entry name" value="TBL_C"/>
</dbReference>
<keyword evidence="3" id="KW-0808">Transferase</keyword>
<dbReference type="GO" id="GO:1990538">
    <property type="term" value="F:xylan O-acetyltransferase activity"/>
    <property type="evidence" value="ECO:0007669"/>
    <property type="project" value="UniProtKB-ARBA"/>
</dbReference>
<dbReference type="Pfam" id="PF13839">
    <property type="entry name" value="PC-Esterase"/>
    <property type="match status" value="1"/>
</dbReference>
<dbReference type="InterPro" id="IPR029962">
    <property type="entry name" value="TBL"/>
</dbReference>
<evidence type="ECO:0000256" key="10">
    <source>
        <dbReference type="ARBA" id="ARBA00023180"/>
    </source>
</evidence>
<evidence type="ECO:0000313" key="15">
    <source>
        <dbReference type="EMBL" id="KAK1629362.1"/>
    </source>
</evidence>
<organism evidence="14 16">
    <name type="scientific">Lolium multiflorum</name>
    <name type="common">Italian ryegrass</name>
    <name type="synonym">Lolium perenne subsp. multiflorum</name>
    <dbReference type="NCBI Taxonomy" id="4521"/>
    <lineage>
        <taxon>Eukaryota</taxon>
        <taxon>Viridiplantae</taxon>
        <taxon>Streptophyta</taxon>
        <taxon>Embryophyta</taxon>
        <taxon>Tracheophyta</taxon>
        <taxon>Spermatophyta</taxon>
        <taxon>Magnoliopsida</taxon>
        <taxon>Liliopsida</taxon>
        <taxon>Poales</taxon>
        <taxon>Poaceae</taxon>
        <taxon>BOP clade</taxon>
        <taxon>Pooideae</taxon>
        <taxon>Poodae</taxon>
        <taxon>Poeae</taxon>
        <taxon>Poeae Chloroplast Group 2 (Poeae type)</taxon>
        <taxon>Loliodinae</taxon>
        <taxon>Loliinae</taxon>
        <taxon>Lolium</taxon>
    </lineage>
</organism>
<dbReference type="AlphaFoldDB" id="A0AAD8QH60"/>
<evidence type="ECO:0000313" key="16">
    <source>
        <dbReference type="Proteomes" id="UP001231189"/>
    </source>
</evidence>
<keyword evidence="4 11" id="KW-0812">Transmembrane</keyword>
<evidence type="ECO:0000259" key="12">
    <source>
        <dbReference type="Pfam" id="PF13839"/>
    </source>
</evidence>
<evidence type="ECO:0000256" key="11">
    <source>
        <dbReference type="SAM" id="Phobius"/>
    </source>
</evidence>
<evidence type="ECO:0000259" key="13">
    <source>
        <dbReference type="Pfam" id="PF14416"/>
    </source>
</evidence>
<evidence type="ECO:0008006" key="17">
    <source>
        <dbReference type="Google" id="ProtNLM"/>
    </source>
</evidence>
<evidence type="ECO:0000256" key="2">
    <source>
        <dbReference type="ARBA" id="ARBA00007727"/>
    </source>
</evidence>
<keyword evidence="9" id="KW-1015">Disulfide bond</keyword>
<dbReference type="GO" id="GO:0000139">
    <property type="term" value="C:Golgi membrane"/>
    <property type="evidence" value="ECO:0007669"/>
    <property type="project" value="UniProtKB-SubCell"/>
</dbReference>
<dbReference type="PANTHER" id="PTHR32285:SF197">
    <property type="entry name" value="XYLAN O-ACETYLTRANSFERASE 12"/>
    <property type="match status" value="1"/>
</dbReference>
<accession>A0AAD8QH60</accession>
<keyword evidence="10" id="KW-0325">Glycoprotein</keyword>
<dbReference type="EMBL" id="JAUUTY010000298">
    <property type="protein sequence ID" value="KAK1602230.1"/>
    <property type="molecule type" value="Genomic_DNA"/>
</dbReference>
<feature type="transmembrane region" description="Helical" evidence="11">
    <location>
        <begin position="68"/>
        <end position="91"/>
    </location>
</feature>
<keyword evidence="6 11" id="KW-1133">Transmembrane helix</keyword>